<proteinExistence type="predicted"/>
<comment type="caution">
    <text evidence="1">The sequence shown here is derived from an EMBL/GenBank/DDBJ whole genome shotgun (WGS) entry which is preliminary data.</text>
</comment>
<dbReference type="AlphaFoldDB" id="A0A0F9PKF8"/>
<protein>
    <submittedName>
        <fullName evidence="1">Uncharacterized protein</fullName>
    </submittedName>
</protein>
<organism evidence="1">
    <name type="scientific">marine sediment metagenome</name>
    <dbReference type="NCBI Taxonomy" id="412755"/>
    <lineage>
        <taxon>unclassified sequences</taxon>
        <taxon>metagenomes</taxon>
        <taxon>ecological metagenomes</taxon>
    </lineage>
</organism>
<gene>
    <name evidence="1" type="ORF">LCGC14_1126620</name>
</gene>
<sequence length="51" mass="5404">MNILYKLFCIGALSADLDVEERPPLEVLSILAGGLTPSTRGRSSISALMAI</sequence>
<dbReference type="EMBL" id="LAZR01005248">
    <property type="protein sequence ID" value="KKN01546.1"/>
    <property type="molecule type" value="Genomic_DNA"/>
</dbReference>
<evidence type="ECO:0000313" key="1">
    <source>
        <dbReference type="EMBL" id="KKN01546.1"/>
    </source>
</evidence>
<name>A0A0F9PKF8_9ZZZZ</name>
<reference evidence="1" key="1">
    <citation type="journal article" date="2015" name="Nature">
        <title>Complex archaea that bridge the gap between prokaryotes and eukaryotes.</title>
        <authorList>
            <person name="Spang A."/>
            <person name="Saw J.H."/>
            <person name="Jorgensen S.L."/>
            <person name="Zaremba-Niedzwiedzka K."/>
            <person name="Martijn J."/>
            <person name="Lind A.E."/>
            <person name="van Eijk R."/>
            <person name="Schleper C."/>
            <person name="Guy L."/>
            <person name="Ettema T.J."/>
        </authorList>
    </citation>
    <scope>NUCLEOTIDE SEQUENCE</scope>
</reference>
<accession>A0A0F9PKF8</accession>